<proteinExistence type="predicted"/>
<keyword evidence="5" id="KW-1185">Reference proteome</keyword>
<gene>
    <name evidence="4" type="ORF">BW47_03810</name>
</gene>
<dbReference type="InterPro" id="IPR038029">
    <property type="entry name" value="GbiG_N_sf"/>
</dbReference>
<reference evidence="4 5" key="1">
    <citation type="submission" date="2014-02" db="EMBL/GenBank/DDBJ databases">
        <title>Diversity of Thermotogales isolates from hydrothermal vents.</title>
        <authorList>
            <person name="Haverkamp T.H.A."/>
            <person name="Lossouarn J."/>
            <person name="Geslin C."/>
            <person name="Nesbo C.L."/>
        </authorList>
    </citation>
    <scope>NUCLEOTIDE SEQUENCE [LARGE SCALE GENOMIC DNA]</scope>
    <source>
        <strain evidence="4 5">431</strain>
    </source>
</reference>
<dbReference type="InterPro" id="IPR052553">
    <property type="entry name" value="CbiG_hydrolase"/>
</dbReference>
<organism evidence="4 5">
    <name type="scientific">Thermosipho melanesiensis</name>
    <dbReference type="NCBI Taxonomy" id="46541"/>
    <lineage>
        <taxon>Bacteria</taxon>
        <taxon>Thermotogati</taxon>
        <taxon>Thermotogota</taxon>
        <taxon>Thermotogae</taxon>
        <taxon>Thermotogales</taxon>
        <taxon>Fervidobacteriaceae</taxon>
        <taxon>Thermosipho</taxon>
    </lineage>
</organism>
<dbReference type="Pfam" id="PF11760">
    <property type="entry name" value="CbiG_N"/>
    <property type="match status" value="1"/>
</dbReference>
<evidence type="ECO:0000313" key="4">
    <source>
        <dbReference type="EMBL" id="APT73715.1"/>
    </source>
</evidence>
<evidence type="ECO:0000259" key="3">
    <source>
        <dbReference type="Pfam" id="PF11761"/>
    </source>
</evidence>
<dbReference type="PANTHER" id="PTHR37477:SF1">
    <property type="entry name" value="COBALT-PRECORRIN-5A HYDROLASE"/>
    <property type="match status" value="1"/>
</dbReference>
<dbReference type="SUPFAM" id="SSF159664">
    <property type="entry name" value="CobE/GbiG C-terminal domain-like"/>
    <property type="match status" value="1"/>
</dbReference>
<evidence type="ECO:0000313" key="5">
    <source>
        <dbReference type="Proteomes" id="UP000185490"/>
    </source>
</evidence>
<feature type="domain" description="CobE/GbiG C-terminal" evidence="1">
    <location>
        <begin position="202"/>
        <end position="317"/>
    </location>
</feature>
<dbReference type="RefSeq" id="WP_012056928.1">
    <property type="nucleotide sequence ID" value="NZ_CP007389.1"/>
</dbReference>
<sequence>MKIATITLTNNGKCVAEKIRKYIKTDIFTKKDNILPLKDFVKRIFHKYDALILIMATGIVVRTICGFIKDKYTDPAIVVIDEKGKNVISLLSGHVGGANELTLKIAKILNANPVITTATDLNNVPAIDLIAKKYNFEIENKENIKVISSMLVNNEKVDFIVDDYLNIDIKSTVYKNSKAQVYITNKIVNSEKTHVILRPKNIVVGIGCKKDIPFKQLLSELEFCFKKLNLSLKSICTITSAEIKKDEKAIIELSKYLKVPIKFYTLQEIKKIEHLFECSSFVKKTFGICGVSRHSAYLESKGKEMLFHKKNGITISVWRK</sequence>
<dbReference type="InterPro" id="IPR036518">
    <property type="entry name" value="CobE/GbiG_C_sf"/>
</dbReference>
<dbReference type="Proteomes" id="UP000185490">
    <property type="component" value="Chromosome"/>
</dbReference>
<feature type="domain" description="Cobalamin biosynthesis central region" evidence="3">
    <location>
        <begin position="125"/>
        <end position="199"/>
    </location>
</feature>
<name>A0ABN4UY59_9BACT</name>
<dbReference type="NCBIfam" id="NF004466">
    <property type="entry name" value="PRK05788.1-4"/>
    <property type="match status" value="1"/>
</dbReference>
<dbReference type="Gene3D" id="3.30.420.180">
    <property type="entry name" value="CobE/GbiG C-terminal domain"/>
    <property type="match status" value="1"/>
</dbReference>
<evidence type="ECO:0000259" key="1">
    <source>
        <dbReference type="Pfam" id="PF01890"/>
    </source>
</evidence>
<evidence type="ECO:0000259" key="2">
    <source>
        <dbReference type="Pfam" id="PF11760"/>
    </source>
</evidence>
<protein>
    <submittedName>
        <fullName evidence="4">Cobalamin biosynthesis protein CbiG</fullName>
    </submittedName>
</protein>
<accession>A0ABN4UY59</accession>
<dbReference type="InterPro" id="IPR021745">
    <property type="entry name" value="CbiG_mid"/>
</dbReference>
<dbReference type="PANTHER" id="PTHR37477">
    <property type="entry name" value="COBALT-PRECORRIN-5A HYDROLASE"/>
    <property type="match status" value="1"/>
</dbReference>
<dbReference type="EMBL" id="CP007389">
    <property type="protein sequence ID" value="APT73715.1"/>
    <property type="molecule type" value="Genomic_DNA"/>
</dbReference>
<dbReference type="InterPro" id="IPR002750">
    <property type="entry name" value="CobE/GbiG_C"/>
</dbReference>
<dbReference type="SUPFAM" id="SSF159672">
    <property type="entry name" value="CbiG N-terminal domain-like"/>
    <property type="match status" value="1"/>
</dbReference>
<dbReference type="Pfam" id="PF01890">
    <property type="entry name" value="CbiG_C"/>
    <property type="match status" value="1"/>
</dbReference>
<dbReference type="Pfam" id="PF11761">
    <property type="entry name" value="CbiG_mid"/>
    <property type="match status" value="1"/>
</dbReference>
<dbReference type="Gene3D" id="3.40.50.11220">
    <property type="match status" value="1"/>
</dbReference>
<dbReference type="InterPro" id="IPR021744">
    <property type="entry name" value="CbiG_N"/>
</dbReference>
<feature type="domain" description="Cobalamin synthesis G N-terminal" evidence="2">
    <location>
        <begin position="40"/>
        <end position="120"/>
    </location>
</feature>